<name>A0A914H5A5_GLORO</name>
<dbReference type="InterPro" id="IPR019428">
    <property type="entry name" value="7TM_GPCR_serpentine_rcpt_Str"/>
</dbReference>
<dbReference type="WBParaSite" id="Gr19_v10_g13799.t1">
    <property type="protein sequence ID" value="Gr19_v10_g13799.t1"/>
    <property type="gene ID" value="Gr19_v10_g13799"/>
</dbReference>
<dbReference type="Proteomes" id="UP000887572">
    <property type="component" value="Unplaced"/>
</dbReference>
<keyword evidence="1" id="KW-0472">Membrane</keyword>
<evidence type="ECO:0000256" key="1">
    <source>
        <dbReference type="SAM" id="Phobius"/>
    </source>
</evidence>
<feature type="transmembrane region" description="Helical" evidence="1">
    <location>
        <begin position="164"/>
        <end position="187"/>
    </location>
</feature>
<sequence length="264" mass="30636">MRNRPYIAYNYFTFSKCEAEMITGGLITFNGPQNRGWNLLAFSCWIFLVYVSLFGYVAQFIYRYLLLNWDKKLSTFKYFILSISSRILALNITDHIPLTGHSFNDWKQTMGFYYIIIACTVAYMIIITLAFLMDKLLNERLKLGASSALTVKMVEMNKQISRNLIIQASMPFFIYLSILFLLGIVLFKIDIDFTRDHRIRSNRFANELYTYTDRPVKTDTMYQQLMFAAASPNANAAASLNADGDELGFQMQRLQALPFWRAES</sequence>
<feature type="transmembrane region" description="Helical" evidence="1">
    <location>
        <begin position="39"/>
        <end position="62"/>
    </location>
</feature>
<keyword evidence="2" id="KW-1185">Reference proteome</keyword>
<accession>A0A914H5A5</accession>
<proteinExistence type="predicted"/>
<organism evidence="2 3">
    <name type="scientific">Globodera rostochiensis</name>
    <name type="common">Golden nematode worm</name>
    <name type="synonym">Heterodera rostochiensis</name>
    <dbReference type="NCBI Taxonomy" id="31243"/>
    <lineage>
        <taxon>Eukaryota</taxon>
        <taxon>Metazoa</taxon>
        <taxon>Ecdysozoa</taxon>
        <taxon>Nematoda</taxon>
        <taxon>Chromadorea</taxon>
        <taxon>Rhabditida</taxon>
        <taxon>Tylenchina</taxon>
        <taxon>Tylenchomorpha</taxon>
        <taxon>Tylenchoidea</taxon>
        <taxon>Heteroderidae</taxon>
        <taxon>Heteroderinae</taxon>
        <taxon>Globodera</taxon>
    </lineage>
</organism>
<reference evidence="3" key="1">
    <citation type="submission" date="2022-11" db="UniProtKB">
        <authorList>
            <consortium name="WormBaseParasite"/>
        </authorList>
    </citation>
    <scope>IDENTIFICATION</scope>
</reference>
<feature type="transmembrane region" description="Helical" evidence="1">
    <location>
        <begin position="112"/>
        <end position="132"/>
    </location>
</feature>
<keyword evidence="1" id="KW-1133">Transmembrane helix</keyword>
<protein>
    <submittedName>
        <fullName evidence="3">Uncharacterized protein</fullName>
    </submittedName>
</protein>
<dbReference type="Pfam" id="PF10326">
    <property type="entry name" value="7TM_GPCR_Str"/>
    <property type="match status" value="1"/>
</dbReference>
<feature type="transmembrane region" description="Helical" evidence="1">
    <location>
        <begin position="74"/>
        <end position="92"/>
    </location>
</feature>
<evidence type="ECO:0000313" key="2">
    <source>
        <dbReference type="Proteomes" id="UP000887572"/>
    </source>
</evidence>
<keyword evidence="1" id="KW-0812">Transmembrane</keyword>
<dbReference type="AlphaFoldDB" id="A0A914H5A5"/>
<evidence type="ECO:0000313" key="3">
    <source>
        <dbReference type="WBParaSite" id="Gr19_v10_g13799.t1"/>
    </source>
</evidence>